<keyword evidence="2" id="KW-1185">Reference proteome</keyword>
<evidence type="ECO:0000313" key="1">
    <source>
        <dbReference type="EMBL" id="TWB01948.1"/>
    </source>
</evidence>
<accession>A0A560DXV5</accession>
<dbReference type="Proteomes" id="UP000319949">
    <property type="component" value="Unassembled WGS sequence"/>
</dbReference>
<comment type="caution">
    <text evidence="1">The sequence shown here is derived from an EMBL/GenBank/DDBJ whole genome shotgun (WGS) entry which is preliminary data.</text>
</comment>
<name>A0A560DXV5_9BRAD</name>
<dbReference type="OrthoDB" id="8239262at2"/>
<dbReference type="EMBL" id="VITK01000003">
    <property type="protein sequence ID" value="TWB01948.1"/>
    <property type="molecule type" value="Genomic_DNA"/>
</dbReference>
<gene>
    <name evidence="1" type="ORF">FBZ96_103730</name>
</gene>
<evidence type="ECO:0000313" key="2">
    <source>
        <dbReference type="Proteomes" id="UP000319949"/>
    </source>
</evidence>
<reference evidence="1 2" key="1">
    <citation type="submission" date="2019-06" db="EMBL/GenBank/DDBJ databases">
        <title>Genomic Encyclopedia of Type Strains, Phase IV (KMG-V): Genome sequencing to study the core and pangenomes of soil and plant-associated prokaryotes.</title>
        <authorList>
            <person name="Whitman W."/>
        </authorList>
    </citation>
    <scope>NUCLEOTIDE SEQUENCE [LARGE SCALE GENOMIC DNA]</scope>
    <source>
        <strain evidence="1 2">BR 510</strain>
    </source>
</reference>
<dbReference type="AlphaFoldDB" id="A0A560DXV5"/>
<dbReference type="RefSeq" id="WP_063688002.1">
    <property type="nucleotide sequence ID" value="NZ_LVEM01000003.1"/>
</dbReference>
<evidence type="ECO:0008006" key="3">
    <source>
        <dbReference type="Google" id="ProtNLM"/>
    </source>
</evidence>
<dbReference type="STRING" id="1803665.GCA_001641335_04334"/>
<organism evidence="1 2">
    <name type="scientific">Bradyrhizobium stylosanthis</name>
    <dbReference type="NCBI Taxonomy" id="1803665"/>
    <lineage>
        <taxon>Bacteria</taxon>
        <taxon>Pseudomonadati</taxon>
        <taxon>Pseudomonadota</taxon>
        <taxon>Alphaproteobacteria</taxon>
        <taxon>Hyphomicrobiales</taxon>
        <taxon>Nitrobacteraceae</taxon>
        <taxon>Bradyrhizobium</taxon>
    </lineage>
</organism>
<protein>
    <recommendedName>
        <fullName evidence="3">PilZ domain-containing protein</fullName>
    </recommendedName>
</protein>
<sequence>MPTEKERESRRVAFERPLTAQMMAIDGTWRRPCLVKDVSENSATLRVETSIEGLALTEFFLVLSSTGLAYRRCQLDRVNGDELEVSFLRQNAKKKPSREASV</sequence>
<proteinExistence type="predicted"/>